<dbReference type="GO" id="GO:0003700">
    <property type="term" value="F:DNA-binding transcription factor activity"/>
    <property type="evidence" value="ECO:0007669"/>
    <property type="project" value="TreeGrafter"/>
</dbReference>
<dbReference type="PANTHER" id="PTHR46797:SF1">
    <property type="entry name" value="METHYLPHOSPHONATE SYNTHASE"/>
    <property type="match status" value="1"/>
</dbReference>
<dbReference type="InterPro" id="IPR010982">
    <property type="entry name" value="Lambda_DNA-bd_dom_sf"/>
</dbReference>
<dbReference type="RefSeq" id="WP_189821254.1">
    <property type="nucleotide sequence ID" value="NZ_BMVC01000001.1"/>
</dbReference>
<dbReference type="SMART" id="SM00530">
    <property type="entry name" value="HTH_XRE"/>
    <property type="match status" value="1"/>
</dbReference>
<dbReference type="PANTHER" id="PTHR46797">
    <property type="entry name" value="HTH-TYPE TRANSCRIPTIONAL REGULATOR"/>
    <property type="match status" value="1"/>
</dbReference>
<dbReference type="Gene3D" id="1.10.260.40">
    <property type="entry name" value="lambda repressor-like DNA-binding domains"/>
    <property type="match status" value="1"/>
</dbReference>
<dbReference type="AlphaFoldDB" id="A0A918WTX5"/>
<name>A0A918WTX5_9ACTN</name>
<accession>A0A918WTX5</accession>
<gene>
    <name evidence="3" type="ORF">GCM10010334_08270</name>
</gene>
<protein>
    <recommendedName>
        <fullName evidence="2">HTH cro/C1-type domain-containing protein</fullName>
    </recommendedName>
</protein>
<keyword evidence="1" id="KW-0238">DNA-binding</keyword>
<dbReference type="Proteomes" id="UP000638353">
    <property type="component" value="Unassembled WGS sequence"/>
</dbReference>
<proteinExistence type="predicted"/>
<organism evidence="3 4">
    <name type="scientific">Streptomyces finlayi</name>
    <dbReference type="NCBI Taxonomy" id="67296"/>
    <lineage>
        <taxon>Bacteria</taxon>
        <taxon>Bacillati</taxon>
        <taxon>Actinomycetota</taxon>
        <taxon>Actinomycetes</taxon>
        <taxon>Kitasatosporales</taxon>
        <taxon>Streptomycetaceae</taxon>
        <taxon>Streptomyces</taxon>
    </lineage>
</organism>
<evidence type="ECO:0000313" key="3">
    <source>
        <dbReference type="EMBL" id="GHC80893.1"/>
    </source>
</evidence>
<dbReference type="EMBL" id="BMVC01000001">
    <property type="protein sequence ID" value="GHC80893.1"/>
    <property type="molecule type" value="Genomic_DNA"/>
</dbReference>
<feature type="domain" description="HTH cro/C1-type" evidence="2">
    <location>
        <begin position="13"/>
        <end position="67"/>
    </location>
</feature>
<evidence type="ECO:0000313" key="4">
    <source>
        <dbReference type="Proteomes" id="UP000638353"/>
    </source>
</evidence>
<dbReference type="CDD" id="cd00093">
    <property type="entry name" value="HTH_XRE"/>
    <property type="match status" value="1"/>
</dbReference>
<evidence type="ECO:0000259" key="2">
    <source>
        <dbReference type="PROSITE" id="PS50943"/>
    </source>
</evidence>
<dbReference type="SUPFAM" id="SSF47413">
    <property type="entry name" value="lambda repressor-like DNA-binding domains"/>
    <property type="match status" value="1"/>
</dbReference>
<reference evidence="3" key="1">
    <citation type="journal article" date="2014" name="Int. J. Syst. Evol. Microbiol.">
        <title>Complete genome sequence of Corynebacterium casei LMG S-19264T (=DSM 44701T), isolated from a smear-ripened cheese.</title>
        <authorList>
            <consortium name="US DOE Joint Genome Institute (JGI-PGF)"/>
            <person name="Walter F."/>
            <person name="Albersmeier A."/>
            <person name="Kalinowski J."/>
            <person name="Ruckert C."/>
        </authorList>
    </citation>
    <scope>NUCLEOTIDE SEQUENCE</scope>
    <source>
        <strain evidence="3">JCM 4637</strain>
    </source>
</reference>
<dbReference type="InterPro" id="IPR001387">
    <property type="entry name" value="Cro/C1-type_HTH"/>
</dbReference>
<evidence type="ECO:0000256" key="1">
    <source>
        <dbReference type="ARBA" id="ARBA00023125"/>
    </source>
</evidence>
<dbReference type="PROSITE" id="PS50943">
    <property type="entry name" value="HTH_CROC1"/>
    <property type="match status" value="1"/>
</dbReference>
<sequence length="394" mass="42263">MSTSTELAPGTNLAALRKAHGLSQAQLARQANVSLSLLSKIEVGDRTLTPAVAAALGKPLGLSMAEVLGAAAVQPDDEQKLSALRSAIRDYDLPAARAVEEDRMAAALAAVAAHRDAAQVDRLLAVLPRLLRDATTYAHHANTAQSWMALAEVYSTVYWLAARHRWMDLAELAVTRQRWAAEQKADPLGQAIAARDRAGAYLNGGDFEGGLTVVDRAVAAAQRSLSGQQRAFAVGMLNLRGMTLAGRLTDKKEGQREAERHIASAGAAAEWFRTDWNRHSMIFGPQNTTTHVLATRLDLGRPHEALAVAEDLDAALEGLPPTRVAPSRMNLARAQLDVGDRDGALASLGAAWAAAPQMARIHPMAREVFRVLTSLHRRSNPELLRLSKLAGIPL</sequence>
<dbReference type="Pfam" id="PF01381">
    <property type="entry name" value="HTH_3"/>
    <property type="match status" value="1"/>
</dbReference>
<dbReference type="InterPro" id="IPR050807">
    <property type="entry name" value="TransReg_Diox_bact_type"/>
</dbReference>
<dbReference type="GO" id="GO:0005829">
    <property type="term" value="C:cytosol"/>
    <property type="evidence" value="ECO:0007669"/>
    <property type="project" value="TreeGrafter"/>
</dbReference>
<comment type="caution">
    <text evidence="3">The sequence shown here is derived from an EMBL/GenBank/DDBJ whole genome shotgun (WGS) entry which is preliminary data.</text>
</comment>
<reference evidence="3" key="2">
    <citation type="submission" date="2020-09" db="EMBL/GenBank/DDBJ databases">
        <authorList>
            <person name="Sun Q."/>
            <person name="Ohkuma M."/>
        </authorList>
    </citation>
    <scope>NUCLEOTIDE SEQUENCE</scope>
    <source>
        <strain evidence="3">JCM 4637</strain>
    </source>
</reference>
<dbReference type="GO" id="GO:0003677">
    <property type="term" value="F:DNA binding"/>
    <property type="evidence" value="ECO:0007669"/>
    <property type="project" value="UniProtKB-KW"/>
</dbReference>